<evidence type="ECO:0000313" key="1">
    <source>
        <dbReference type="EMBL" id="GAA3500612.1"/>
    </source>
</evidence>
<sequence length="243" mass="24812">MADTARVRETPHEIALLAGGPRAAVIVTVIGLHLRGAVEPGASHTVVAVDNEAGRALPPLPAPEDVPTPEDDVPAELRVPYLESAVHRRLHKPCHVGELLRDPDVRWAVDTLKTGLAETGMVSPPALGTTRAARRRLEVLRTAYPVPASRDGLSDEEKLLAVALHGQAALRAVVPRFALRAGLTARVRLRHKRALRRFSGASGSSGGSGGGYSGRLYCGGADGCGGGGGCGGGCGGGGGGGGS</sequence>
<organism evidence="1 2">
    <name type="scientific">Streptomyces prasinosporus</name>
    <dbReference type="NCBI Taxonomy" id="68256"/>
    <lineage>
        <taxon>Bacteria</taxon>
        <taxon>Bacillati</taxon>
        <taxon>Actinomycetota</taxon>
        <taxon>Actinomycetes</taxon>
        <taxon>Kitasatosporales</taxon>
        <taxon>Streptomycetaceae</taxon>
        <taxon>Streptomyces</taxon>
        <taxon>Streptomyces albogriseolus group</taxon>
    </lineage>
</organism>
<name>A0ABP6TZL6_9ACTN</name>
<keyword evidence="2" id="KW-1185">Reference proteome</keyword>
<comment type="caution">
    <text evidence="1">The sequence shown here is derived from an EMBL/GenBank/DDBJ whole genome shotgun (WGS) entry which is preliminary data.</text>
</comment>
<proteinExistence type="predicted"/>
<dbReference type="RefSeq" id="WP_193457997.1">
    <property type="nucleotide sequence ID" value="NZ_BAAAXF010000057.1"/>
</dbReference>
<protein>
    <recommendedName>
        <fullName evidence="3">TIGR04222 domain-containing membrane protein</fullName>
    </recommendedName>
</protein>
<evidence type="ECO:0000313" key="2">
    <source>
        <dbReference type="Proteomes" id="UP001501455"/>
    </source>
</evidence>
<reference evidence="2" key="1">
    <citation type="journal article" date="2019" name="Int. J. Syst. Evol. Microbiol.">
        <title>The Global Catalogue of Microorganisms (GCM) 10K type strain sequencing project: providing services to taxonomists for standard genome sequencing and annotation.</title>
        <authorList>
            <consortium name="The Broad Institute Genomics Platform"/>
            <consortium name="The Broad Institute Genome Sequencing Center for Infectious Disease"/>
            <person name="Wu L."/>
            <person name="Ma J."/>
        </authorList>
    </citation>
    <scope>NUCLEOTIDE SEQUENCE [LARGE SCALE GENOMIC DNA]</scope>
    <source>
        <strain evidence="2">JCM 4816</strain>
    </source>
</reference>
<evidence type="ECO:0008006" key="3">
    <source>
        <dbReference type="Google" id="ProtNLM"/>
    </source>
</evidence>
<dbReference type="Proteomes" id="UP001501455">
    <property type="component" value="Unassembled WGS sequence"/>
</dbReference>
<dbReference type="EMBL" id="BAAAXF010000057">
    <property type="protein sequence ID" value="GAA3500612.1"/>
    <property type="molecule type" value="Genomic_DNA"/>
</dbReference>
<gene>
    <name evidence="1" type="ORF">GCM10019016_077190</name>
</gene>
<accession>A0ABP6TZL6</accession>